<protein>
    <recommendedName>
        <fullName evidence="3">HNH domain-containing protein</fullName>
    </recommendedName>
</protein>
<evidence type="ECO:0000313" key="1">
    <source>
        <dbReference type="EMBL" id="GET40014.1"/>
    </source>
</evidence>
<gene>
    <name evidence="1" type="ORF">MiSe_48040</name>
</gene>
<proteinExistence type="predicted"/>
<name>A0AAV3WJ94_9CYAN</name>
<dbReference type="EMBL" id="BLAY01000080">
    <property type="protein sequence ID" value="GET40014.1"/>
    <property type="molecule type" value="Genomic_DNA"/>
</dbReference>
<dbReference type="PANTHER" id="PTHR37827:SF1">
    <property type="entry name" value="HNH DOMAIN-CONTAINING PROTEIN"/>
    <property type="match status" value="1"/>
</dbReference>
<reference evidence="1" key="1">
    <citation type="submission" date="2019-10" db="EMBL/GenBank/DDBJ databases">
        <title>Draft genome sequece of Microseira wollei NIES-4236.</title>
        <authorList>
            <person name="Yamaguchi H."/>
            <person name="Suzuki S."/>
            <person name="Kawachi M."/>
        </authorList>
    </citation>
    <scope>NUCLEOTIDE SEQUENCE</scope>
    <source>
        <strain evidence="1">NIES-4236</strain>
    </source>
</reference>
<dbReference type="PANTHER" id="PTHR37827">
    <property type="entry name" value="TUDOR DOMAIN-CONTAINING PROTEIN"/>
    <property type="match status" value="1"/>
</dbReference>
<sequence>MEKEAFIKLTMQCELCEREMENLTVHHLVTRQNTKRKKLEPGPTIDICSACHRQIHVLFDNKRLAQELNRKEKLRHEPQMQKFLSWVRKQDPGKRVSVHRQK</sequence>
<accession>A0AAV3WJ94</accession>
<comment type="caution">
    <text evidence="1">The sequence shown here is derived from an EMBL/GenBank/DDBJ whole genome shotgun (WGS) entry which is preliminary data.</text>
</comment>
<organism evidence="1 2">
    <name type="scientific">Microseira wollei NIES-4236</name>
    <dbReference type="NCBI Taxonomy" id="2530354"/>
    <lineage>
        <taxon>Bacteria</taxon>
        <taxon>Bacillati</taxon>
        <taxon>Cyanobacteriota</taxon>
        <taxon>Cyanophyceae</taxon>
        <taxon>Oscillatoriophycideae</taxon>
        <taxon>Aerosakkonematales</taxon>
        <taxon>Aerosakkonemataceae</taxon>
        <taxon>Microseira</taxon>
    </lineage>
</organism>
<evidence type="ECO:0000313" key="2">
    <source>
        <dbReference type="Proteomes" id="UP001050975"/>
    </source>
</evidence>
<keyword evidence="2" id="KW-1185">Reference proteome</keyword>
<dbReference type="AlphaFoldDB" id="A0AAV3WJ94"/>
<dbReference type="Proteomes" id="UP001050975">
    <property type="component" value="Unassembled WGS sequence"/>
</dbReference>
<evidence type="ECO:0008006" key="3">
    <source>
        <dbReference type="Google" id="ProtNLM"/>
    </source>
</evidence>